<dbReference type="SUPFAM" id="SSF51011">
    <property type="entry name" value="Glycosyl hydrolase domain"/>
    <property type="match status" value="1"/>
</dbReference>
<feature type="domain" description="Glycosyl hydrolase family 13 catalytic" evidence="9">
    <location>
        <begin position="192"/>
        <end position="561"/>
    </location>
</feature>
<feature type="region of interest" description="Disordered" evidence="8">
    <location>
        <begin position="699"/>
        <end position="718"/>
    </location>
</feature>
<feature type="active site" description="Nucleophile" evidence="7">
    <location>
        <position position="346"/>
    </location>
</feature>
<dbReference type="EMBL" id="HBGI01000313">
    <property type="protein sequence ID" value="CAD9238467.1"/>
    <property type="molecule type" value="Transcribed_RNA"/>
</dbReference>
<dbReference type="InterPro" id="IPR014756">
    <property type="entry name" value="Ig_E-set"/>
</dbReference>
<dbReference type="Pfam" id="PF00128">
    <property type="entry name" value="Alpha-amylase"/>
    <property type="match status" value="1"/>
</dbReference>
<dbReference type="PIRSF" id="PIRSF000463">
    <property type="entry name" value="GlgB"/>
    <property type="match status" value="1"/>
</dbReference>
<keyword evidence="5" id="KW-0808">Transferase</keyword>
<protein>
    <recommendedName>
        <fullName evidence="3">1,4-alpha-glucan branching enzyme</fullName>
        <ecNumber evidence="3">2.4.1.18</ecNumber>
    </recommendedName>
</protein>
<evidence type="ECO:0000256" key="3">
    <source>
        <dbReference type="ARBA" id="ARBA00012541"/>
    </source>
</evidence>
<dbReference type="GO" id="GO:0003844">
    <property type="term" value="F:1,4-alpha-glucan branching enzyme activity"/>
    <property type="evidence" value="ECO:0007669"/>
    <property type="project" value="UniProtKB-EC"/>
</dbReference>
<dbReference type="InterPro" id="IPR037439">
    <property type="entry name" value="Branching_enzy"/>
</dbReference>
<evidence type="ECO:0000256" key="8">
    <source>
        <dbReference type="SAM" id="MobiDB-lite"/>
    </source>
</evidence>
<evidence type="ECO:0000256" key="7">
    <source>
        <dbReference type="PIRSR" id="PIRSR000463-1"/>
    </source>
</evidence>
<organism evidence="10">
    <name type="scientific">Erythrolobus australicus</name>
    <dbReference type="NCBI Taxonomy" id="1077150"/>
    <lineage>
        <taxon>Eukaryota</taxon>
        <taxon>Rhodophyta</taxon>
        <taxon>Bangiophyceae</taxon>
        <taxon>Porphyridiales</taxon>
        <taxon>Porphyridiaceae</taxon>
        <taxon>Erythrolobus</taxon>
    </lineage>
</organism>
<reference evidence="10" key="1">
    <citation type="submission" date="2021-01" db="EMBL/GenBank/DDBJ databases">
        <authorList>
            <person name="Corre E."/>
            <person name="Pelletier E."/>
            <person name="Niang G."/>
            <person name="Scheremetjew M."/>
            <person name="Finn R."/>
            <person name="Kale V."/>
            <person name="Holt S."/>
            <person name="Cochrane G."/>
            <person name="Meng A."/>
            <person name="Brown T."/>
            <person name="Cohen L."/>
        </authorList>
    </citation>
    <scope>NUCLEOTIDE SEQUENCE</scope>
    <source>
        <strain evidence="10">CCMP3124</strain>
    </source>
</reference>
<dbReference type="FunFam" id="3.20.20.80:FF:000001">
    <property type="entry name" value="1,4-alpha-glucan branching enzyme"/>
    <property type="match status" value="1"/>
</dbReference>
<dbReference type="GO" id="GO:0005978">
    <property type="term" value="P:glycogen biosynthetic process"/>
    <property type="evidence" value="ECO:0007669"/>
    <property type="project" value="InterPro"/>
</dbReference>
<dbReference type="InterPro" id="IPR013783">
    <property type="entry name" value="Ig-like_fold"/>
</dbReference>
<dbReference type="Gene3D" id="3.20.20.80">
    <property type="entry name" value="Glycosidases"/>
    <property type="match status" value="1"/>
</dbReference>
<dbReference type="Gene3D" id="2.60.40.10">
    <property type="entry name" value="Immunoglobulins"/>
    <property type="match status" value="1"/>
</dbReference>
<gene>
    <name evidence="10" type="ORF">EAUS1353_LOCUS196</name>
</gene>
<dbReference type="Pfam" id="PF02922">
    <property type="entry name" value="CBM_48"/>
    <property type="match status" value="1"/>
</dbReference>
<evidence type="ECO:0000256" key="4">
    <source>
        <dbReference type="ARBA" id="ARBA00022676"/>
    </source>
</evidence>
<dbReference type="FunFam" id="2.60.40.10:FF:000250">
    <property type="entry name" value="1,4-alpha-glucan-branching enzyme, chloroplastic/amyloplastic"/>
    <property type="match status" value="1"/>
</dbReference>
<dbReference type="SUPFAM" id="SSF81296">
    <property type="entry name" value="E set domains"/>
    <property type="match status" value="1"/>
</dbReference>
<dbReference type="GO" id="GO:0004553">
    <property type="term" value="F:hydrolase activity, hydrolyzing O-glycosyl compounds"/>
    <property type="evidence" value="ECO:0007669"/>
    <property type="project" value="InterPro"/>
</dbReference>
<dbReference type="InterPro" id="IPR006047">
    <property type="entry name" value="GH13_cat_dom"/>
</dbReference>
<evidence type="ECO:0000313" key="10">
    <source>
        <dbReference type="EMBL" id="CAD9238467.1"/>
    </source>
</evidence>
<evidence type="ECO:0000256" key="5">
    <source>
        <dbReference type="ARBA" id="ARBA00022679"/>
    </source>
</evidence>
<dbReference type="EC" id="2.4.1.18" evidence="3"/>
<sequence>MDPHYEAWKDRTDGTRVIAQDKTLEPYQDSLRYRYGKYLELKSAIENAEGGLQKFAQGYKDTMGFIKKPDGIFYREWAPGAKEVYLTGDFNGWNRTSHALNRDDFGRWEIFIKNNPDGTPAIPHKSKLKVSIVTPAGMRLDRNPAWAAYCVQNPESFLYDMMYWDPPEDEKYIWKHDEHVARPESIRIYECHVGMGSNDPKVGSYREFADNVLPRLKHIGYTSLQIMAIMEHSYYASFGYHVTNFFAASSRSGTPEDVKYMIDKAHSLGLHVLLDVVHSHSSSNSMDGLSDFDGTDYQYFHAGAAGRHEQWDSRLFNYGSWEVLRFLLSNLRWWIDEYHFDGFRFDGVTSMLYKHHGIGCAFSGGLNEYFGHHVDMEACVYLMLANDLLHTLYPEFIVTIGEDVSGMPTLCRPVEEGGLGFDFRLAMSIPDKWIKLLKEMSDNDWDMGNITYTLTNRRWNESTIAYCESHDQALVGDKTIAFWLMDKEMYTNMSVHQFPSPVIERGLALHKIIRTVTMGLGGDGYLTFMGNEFGHPEWIDFPREGNGWSYQHARRRWDLADNEDLRYKFLNEWERLLHVTEQRFPFLRPNNHQYVVLAENGDKLIAFERGTESRLLFVLNLHPTQSYSDYRIGCFWPGKYCCVLDSDGRNVDGQGRIAWDVVHHSTPSRWHGRPNYIQLYIPARTCQVYHCFQLDSEPEVPHPPPNSALAPSPFDPAP</sequence>
<dbReference type="SUPFAM" id="SSF51445">
    <property type="entry name" value="(Trans)glycosidases"/>
    <property type="match status" value="1"/>
</dbReference>
<dbReference type="SMART" id="SM00642">
    <property type="entry name" value="Aamy"/>
    <property type="match status" value="1"/>
</dbReference>
<evidence type="ECO:0000256" key="6">
    <source>
        <dbReference type="ARBA" id="ARBA00060592"/>
    </source>
</evidence>
<dbReference type="CDD" id="cd02854">
    <property type="entry name" value="E_set_GBE_euk_N"/>
    <property type="match status" value="1"/>
</dbReference>
<dbReference type="PANTHER" id="PTHR43651:SF3">
    <property type="entry name" value="1,4-ALPHA-GLUCAN-BRANCHING ENZYME"/>
    <property type="match status" value="1"/>
</dbReference>
<comment type="similarity">
    <text evidence="2">Belongs to the glycosyl hydrolase 13 family. GlgB subfamily.</text>
</comment>
<dbReference type="InterPro" id="IPR013780">
    <property type="entry name" value="Glyco_hydro_b"/>
</dbReference>
<dbReference type="CDD" id="cd11321">
    <property type="entry name" value="AmyAc_bac_euk_BE"/>
    <property type="match status" value="1"/>
</dbReference>
<dbReference type="Pfam" id="PF02806">
    <property type="entry name" value="Alpha-amylase_C"/>
    <property type="match status" value="1"/>
</dbReference>
<dbReference type="GO" id="GO:0043169">
    <property type="term" value="F:cation binding"/>
    <property type="evidence" value="ECO:0007669"/>
    <property type="project" value="InterPro"/>
</dbReference>
<evidence type="ECO:0000256" key="1">
    <source>
        <dbReference type="ARBA" id="ARBA00000826"/>
    </source>
</evidence>
<feature type="active site" description="Proton donor" evidence="7">
    <location>
        <position position="402"/>
    </location>
</feature>
<name>A0A7S1XHP7_9RHOD</name>
<dbReference type="InterPro" id="IPR006048">
    <property type="entry name" value="A-amylase/branching_C"/>
</dbReference>
<evidence type="ECO:0000256" key="2">
    <source>
        <dbReference type="ARBA" id="ARBA00009000"/>
    </source>
</evidence>
<dbReference type="PANTHER" id="PTHR43651">
    <property type="entry name" value="1,4-ALPHA-GLUCAN-BRANCHING ENZYME"/>
    <property type="match status" value="1"/>
</dbReference>
<comment type="catalytic activity">
    <reaction evidence="1">
        <text>Transfers a segment of a (1-&gt;4)-alpha-D-glucan chain to a primary hydroxy group in a similar glucan chain.</text>
        <dbReference type="EC" id="2.4.1.18"/>
    </reaction>
</comment>
<proteinExistence type="inferred from homology"/>
<keyword evidence="4" id="KW-0328">Glycosyltransferase</keyword>
<dbReference type="InterPro" id="IPR004193">
    <property type="entry name" value="Glyco_hydro_13_N"/>
</dbReference>
<dbReference type="InterPro" id="IPR017853">
    <property type="entry name" value="GH"/>
</dbReference>
<dbReference type="AlphaFoldDB" id="A0A7S1XHP7"/>
<evidence type="ECO:0000259" key="9">
    <source>
        <dbReference type="SMART" id="SM00642"/>
    </source>
</evidence>
<accession>A0A7S1XHP7</accession>
<comment type="pathway">
    <text evidence="6">Glycan biosynthesis.</text>
</comment>
<dbReference type="GO" id="GO:0005737">
    <property type="term" value="C:cytoplasm"/>
    <property type="evidence" value="ECO:0007669"/>
    <property type="project" value="TreeGrafter"/>
</dbReference>
<dbReference type="Gene3D" id="2.60.40.1180">
    <property type="entry name" value="Golgi alpha-mannosidase II"/>
    <property type="match status" value="1"/>
</dbReference>